<dbReference type="PROSITE" id="PS00108">
    <property type="entry name" value="PROTEIN_KINASE_ST"/>
    <property type="match status" value="1"/>
</dbReference>
<dbReference type="InterPro" id="IPR000719">
    <property type="entry name" value="Prot_kinase_dom"/>
</dbReference>
<keyword evidence="3" id="KW-0418">Kinase</keyword>
<reference evidence="8 9" key="1">
    <citation type="submission" date="2016-08" db="EMBL/GenBank/DDBJ databases">
        <title>Draft genome sequence of Candidatus Piscirickettsia litoralis, from seawater.</title>
        <authorList>
            <person name="Wan X."/>
            <person name="Lee A.J."/>
            <person name="Hou S."/>
            <person name="Donachie S.P."/>
        </authorList>
    </citation>
    <scope>NUCLEOTIDE SEQUENCE [LARGE SCALE GENOMIC DNA]</scope>
    <source>
        <strain evidence="8 9">Y2</strain>
    </source>
</reference>
<evidence type="ECO:0000256" key="6">
    <source>
        <dbReference type="SAM" id="MobiDB-lite"/>
    </source>
</evidence>
<dbReference type="EMBL" id="MDTU01000001">
    <property type="protein sequence ID" value="ODN42305.1"/>
    <property type="molecule type" value="Genomic_DNA"/>
</dbReference>
<dbReference type="PANTHER" id="PTHR44329:SF288">
    <property type="entry name" value="MITOGEN-ACTIVATED PROTEIN KINASE KINASE KINASE 20"/>
    <property type="match status" value="1"/>
</dbReference>
<dbReference type="PROSITE" id="PS00107">
    <property type="entry name" value="PROTEIN_KINASE_ATP"/>
    <property type="match status" value="1"/>
</dbReference>
<keyword evidence="2 5" id="KW-0547">Nucleotide-binding</keyword>
<evidence type="ECO:0000313" key="8">
    <source>
        <dbReference type="EMBL" id="ODN42305.1"/>
    </source>
</evidence>
<dbReference type="Gene3D" id="1.10.510.10">
    <property type="entry name" value="Transferase(Phosphotransferase) domain 1"/>
    <property type="match status" value="1"/>
</dbReference>
<proteinExistence type="predicted"/>
<dbReference type="SUPFAM" id="SSF56112">
    <property type="entry name" value="Protein kinase-like (PK-like)"/>
    <property type="match status" value="1"/>
</dbReference>
<evidence type="ECO:0000256" key="1">
    <source>
        <dbReference type="ARBA" id="ARBA00022679"/>
    </source>
</evidence>
<feature type="binding site" evidence="5">
    <location>
        <position position="38"/>
    </location>
    <ligand>
        <name>ATP</name>
        <dbReference type="ChEBI" id="CHEBI:30616"/>
    </ligand>
</feature>
<dbReference type="PROSITE" id="PS50011">
    <property type="entry name" value="PROTEIN_KINASE_DOM"/>
    <property type="match status" value="1"/>
</dbReference>
<feature type="domain" description="Protein kinase" evidence="7">
    <location>
        <begin position="9"/>
        <end position="263"/>
    </location>
</feature>
<dbReference type="InterPro" id="IPR017441">
    <property type="entry name" value="Protein_kinase_ATP_BS"/>
</dbReference>
<dbReference type="InterPro" id="IPR051681">
    <property type="entry name" value="Ser/Thr_Kinases-Pseudokinases"/>
</dbReference>
<dbReference type="Proteomes" id="UP000094329">
    <property type="component" value="Unassembled WGS sequence"/>
</dbReference>
<feature type="region of interest" description="Disordered" evidence="6">
    <location>
        <begin position="1"/>
        <end position="23"/>
    </location>
</feature>
<sequence>MENGTIDTYESQGGLGAGNNGSVRRFESQTGLERYAVKRPLDPSPVELGVLKLEGELFKKVYPNEEVLFKATSNSDGRLVMPLFPGGNFHETLKKYPNRIGEIIVAVALELQRVHGKGVIHGDIKYDNVIIEEKNGVFNAKFVDFGWAYKNPGEARTITSQCPYWATERTQTKIKLKADTSQDVFSFGWMLSFAHRTAKKIPKEFHPFIINSQSKNPQQRPNLKLFLKTNLRPILGEHYSSLAIANIESYQAMRAIGLSKPYIKKAFDNPEKFAQMQALGLNKAYTEKAFDNPEQFAQMQDLGLNKAYTQKAFDNPEQFAQMQALGLNKAYTQKAFDNPEQFAQMQDQSLGLNKAYI</sequence>
<name>A0ABX3A4I7_9GAMM</name>
<evidence type="ECO:0000256" key="5">
    <source>
        <dbReference type="PROSITE-ProRule" id="PRU10141"/>
    </source>
</evidence>
<keyword evidence="4 5" id="KW-0067">ATP-binding</keyword>
<keyword evidence="1" id="KW-0808">Transferase</keyword>
<comment type="caution">
    <text evidence="8">The sequence shown here is derived from an EMBL/GenBank/DDBJ whole genome shotgun (WGS) entry which is preliminary data.</text>
</comment>
<accession>A0ABX3A4I7</accession>
<organism evidence="8 9">
    <name type="scientific">Piscirickettsia litoralis</name>
    <dbReference type="NCBI Taxonomy" id="1891921"/>
    <lineage>
        <taxon>Bacteria</taxon>
        <taxon>Pseudomonadati</taxon>
        <taxon>Pseudomonadota</taxon>
        <taxon>Gammaproteobacteria</taxon>
        <taxon>Thiotrichales</taxon>
        <taxon>Piscirickettsiaceae</taxon>
        <taxon>Piscirickettsia</taxon>
    </lineage>
</organism>
<evidence type="ECO:0000256" key="4">
    <source>
        <dbReference type="ARBA" id="ARBA00022840"/>
    </source>
</evidence>
<dbReference type="PANTHER" id="PTHR44329">
    <property type="entry name" value="SERINE/THREONINE-PROTEIN KINASE TNNI3K-RELATED"/>
    <property type="match status" value="1"/>
</dbReference>
<evidence type="ECO:0000256" key="3">
    <source>
        <dbReference type="ARBA" id="ARBA00022777"/>
    </source>
</evidence>
<dbReference type="InterPro" id="IPR008271">
    <property type="entry name" value="Ser/Thr_kinase_AS"/>
</dbReference>
<evidence type="ECO:0000256" key="2">
    <source>
        <dbReference type="ARBA" id="ARBA00022741"/>
    </source>
</evidence>
<dbReference type="Pfam" id="PF00069">
    <property type="entry name" value="Pkinase"/>
    <property type="match status" value="1"/>
</dbReference>
<keyword evidence="9" id="KW-1185">Reference proteome</keyword>
<dbReference type="SMART" id="SM00220">
    <property type="entry name" value="S_TKc"/>
    <property type="match status" value="1"/>
</dbReference>
<gene>
    <name evidence="8" type="ORF">BGC07_04360</name>
</gene>
<protein>
    <recommendedName>
        <fullName evidence="7">Protein kinase domain-containing protein</fullName>
    </recommendedName>
</protein>
<dbReference type="InterPro" id="IPR011009">
    <property type="entry name" value="Kinase-like_dom_sf"/>
</dbReference>
<evidence type="ECO:0000259" key="7">
    <source>
        <dbReference type="PROSITE" id="PS50011"/>
    </source>
</evidence>
<feature type="compositionally biased region" description="Polar residues" evidence="6">
    <location>
        <begin position="1"/>
        <end position="11"/>
    </location>
</feature>
<evidence type="ECO:0000313" key="9">
    <source>
        <dbReference type="Proteomes" id="UP000094329"/>
    </source>
</evidence>